<dbReference type="EMBL" id="BNEA01000010">
    <property type="protein sequence ID" value="GHI52757.1"/>
    <property type="molecule type" value="Genomic_DNA"/>
</dbReference>
<proteinExistence type="predicted"/>
<evidence type="ECO:0000313" key="1">
    <source>
        <dbReference type="EMBL" id="GHI52757.1"/>
    </source>
</evidence>
<protein>
    <submittedName>
        <fullName evidence="1">Uncharacterized protein</fullName>
    </submittedName>
</protein>
<gene>
    <name evidence="1" type="ORF">Srubr_26030</name>
</gene>
<sequence>MKAQLPDVYVSRQARAFLEALQEGDTDKARRIEEELLAEAASGPEDREALRDELRGAILFRAHVDASAAGDTETAALFRHLFTEMCSERVVKATLAAALLTSGLKMGQLLAKDHDFLTRHMDENGVGEEFRALATRIKRVP</sequence>
<comment type="caution">
    <text evidence="1">The sequence shown here is derived from an EMBL/GenBank/DDBJ whole genome shotgun (WGS) entry which is preliminary data.</text>
</comment>
<accession>A0ABQ3RAE3</accession>
<evidence type="ECO:0000313" key="2">
    <source>
        <dbReference type="Proteomes" id="UP000646738"/>
    </source>
</evidence>
<keyword evidence="2" id="KW-1185">Reference proteome</keyword>
<dbReference type="Proteomes" id="UP000646738">
    <property type="component" value="Unassembled WGS sequence"/>
</dbReference>
<name>A0ABQ3RAE3_STRRR</name>
<reference evidence="2" key="1">
    <citation type="submission" date="2023-07" db="EMBL/GenBank/DDBJ databases">
        <title>Whole genome shotgun sequence of Streptomyces achromogenes subsp. rubradiris NBRC 14000.</title>
        <authorList>
            <person name="Komaki H."/>
            <person name="Tamura T."/>
        </authorList>
    </citation>
    <scope>NUCLEOTIDE SEQUENCE [LARGE SCALE GENOMIC DNA]</scope>
    <source>
        <strain evidence="2">NBRC 14000</strain>
    </source>
</reference>
<dbReference type="RefSeq" id="WP_189998249.1">
    <property type="nucleotide sequence ID" value="NZ_BNCB01000020.1"/>
</dbReference>
<organism evidence="1 2">
    <name type="scientific">Streptomyces rubradiris</name>
    <name type="common">Streptomyces achromogenes subsp. rubradiris</name>
    <dbReference type="NCBI Taxonomy" id="285531"/>
    <lineage>
        <taxon>Bacteria</taxon>
        <taxon>Bacillati</taxon>
        <taxon>Actinomycetota</taxon>
        <taxon>Actinomycetes</taxon>
        <taxon>Kitasatosporales</taxon>
        <taxon>Streptomycetaceae</taxon>
        <taxon>Streptomyces</taxon>
    </lineage>
</organism>